<dbReference type="Proteomes" id="UP000604661">
    <property type="component" value="Unassembled WGS sequence"/>
</dbReference>
<reference evidence="1 2" key="1">
    <citation type="journal article" date="2020" name="ISME J.">
        <title>Comparative genomics reveals insights into cyanobacterial evolution and habitat adaptation.</title>
        <authorList>
            <person name="Chen M.Y."/>
            <person name="Teng W.K."/>
            <person name="Zhao L."/>
            <person name="Hu C.X."/>
            <person name="Zhou Y.K."/>
            <person name="Han B.P."/>
            <person name="Song L.R."/>
            <person name="Shu W.S."/>
        </authorList>
    </citation>
    <scope>NUCLEOTIDE SEQUENCE [LARGE SCALE GENOMIC DNA]</scope>
    <source>
        <strain evidence="1 2">FACHB-391</strain>
    </source>
</reference>
<gene>
    <name evidence="1" type="ORF">H6G95_09625</name>
</gene>
<organism evidence="1 2">
    <name type="scientific">Nostoc linckia FACHB-391</name>
    <dbReference type="NCBI Taxonomy" id="2692906"/>
    <lineage>
        <taxon>Bacteria</taxon>
        <taxon>Bacillati</taxon>
        <taxon>Cyanobacteriota</taxon>
        <taxon>Cyanophyceae</taxon>
        <taxon>Nostocales</taxon>
        <taxon>Nostocaceae</taxon>
        <taxon>Nostoc</taxon>
    </lineage>
</organism>
<accession>A0ABR8EUY2</accession>
<evidence type="ECO:0000313" key="2">
    <source>
        <dbReference type="Proteomes" id="UP000604661"/>
    </source>
</evidence>
<proteinExistence type="predicted"/>
<dbReference type="EMBL" id="JACJTE010000007">
    <property type="protein sequence ID" value="MBD2560872.1"/>
    <property type="molecule type" value="Genomic_DNA"/>
</dbReference>
<protein>
    <submittedName>
        <fullName evidence="1">Uncharacterized protein</fullName>
    </submittedName>
</protein>
<keyword evidence="2" id="KW-1185">Reference proteome</keyword>
<sequence length="88" mass="9303">MASIALSQLNTTGSELFQDSESFLNDLNNVDSITIYGGGDYGDVSDVSEGIEPLLGYGIKGQEFGLLAFGASLTAHIVKSYSDTDTFL</sequence>
<comment type="caution">
    <text evidence="1">The sequence shown here is derived from an EMBL/GenBank/DDBJ whole genome shotgun (WGS) entry which is preliminary data.</text>
</comment>
<name>A0ABR8EUY2_NOSLI</name>
<dbReference type="RefSeq" id="WP_190889632.1">
    <property type="nucleotide sequence ID" value="NZ_JACJTE010000007.1"/>
</dbReference>
<evidence type="ECO:0000313" key="1">
    <source>
        <dbReference type="EMBL" id="MBD2560872.1"/>
    </source>
</evidence>